<dbReference type="Pfam" id="PF23106">
    <property type="entry name" value="EGF_Teneurin"/>
    <property type="match status" value="1"/>
</dbReference>
<reference evidence="7 8" key="1">
    <citation type="submission" date="2016-02" db="EMBL/GenBank/DDBJ databases">
        <title>Genome analysis of coral dinoflagellate symbionts highlights evolutionary adaptations to a symbiotic lifestyle.</title>
        <authorList>
            <person name="Aranda M."/>
            <person name="Li Y."/>
            <person name="Liew Y.J."/>
            <person name="Baumgarten S."/>
            <person name="Simakov O."/>
            <person name="Wilson M."/>
            <person name="Piel J."/>
            <person name="Ashoor H."/>
            <person name="Bougouffa S."/>
            <person name="Bajic V.B."/>
            <person name="Ryu T."/>
            <person name="Ravasi T."/>
            <person name="Bayer T."/>
            <person name="Micklem G."/>
            <person name="Kim H."/>
            <person name="Bhak J."/>
            <person name="Lajeunesse T.C."/>
            <person name="Voolstra C.R."/>
        </authorList>
    </citation>
    <scope>NUCLEOTIDE SEQUENCE [LARGE SCALE GENOMIC DNA]</scope>
    <source>
        <strain evidence="7 8">CCMP2467</strain>
    </source>
</reference>
<keyword evidence="3 4" id="KW-1015">Disulfide bond</keyword>
<protein>
    <submittedName>
        <fullName evidence="7">Tenascin-R</fullName>
    </submittedName>
</protein>
<dbReference type="PROSITE" id="PS50076">
    <property type="entry name" value="DNAJ_2"/>
    <property type="match status" value="1"/>
</dbReference>
<feature type="domain" description="J" evidence="6">
    <location>
        <begin position="284"/>
        <end position="346"/>
    </location>
</feature>
<feature type="domain" description="EGF-like" evidence="5">
    <location>
        <begin position="182"/>
        <end position="219"/>
    </location>
</feature>
<organism evidence="7 8">
    <name type="scientific">Symbiodinium microadriaticum</name>
    <name type="common">Dinoflagellate</name>
    <name type="synonym">Zooxanthella microadriatica</name>
    <dbReference type="NCBI Taxonomy" id="2951"/>
    <lineage>
        <taxon>Eukaryota</taxon>
        <taxon>Sar</taxon>
        <taxon>Alveolata</taxon>
        <taxon>Dinophyceae</taxon>
        <taxon>Suessiales</taxon>
        <taxon>Symbiodiniaceae</taxon>
        <taxon>Symbiodinium</taxon>
    </lineage>
</organism>
<accession>A0A1Q9D849</accession>
<feature type="disulfide bond" evidence="4">
    <location>
        <begin position="186"/>
        <end position="196"/>
    </location>
</feature>
<dbReference type="AlphaFoldDB" id="A0A1Q9D849"/>
<dbReference type="Pfam" id="PF00226">
    <property type="entry name" value="DnaJ"/>
    <property type="match status" value="1"/>
</dbReference>
<keyword evidence="1 4" id="KW-0245">EGF-like domain</keyword>
<dbReference type="InterPro" id="IPR036869">
    <property type="entry name" value="J_dom_sf"/>
</dbReference>
<dbReference type="InterPro" id="IPR000742">
    <property type="entry name" value="EGF"/>
</dbReference>
<evidence type="ECO:0000256" key="4">
    <source>
        <dbReference type="PROSITE-ProRule" id="PRU00076"/>
    </source>
</evidence>
<dbReference type="PROSITE" id="PS50026">
    <property type="entry name" value="EGF_3"/>
    <property type="match status" value="1"/>
</dbReference>
<dbReference type="InterPro" id="IPR001623">
    <property type="entry name" value="DnaJ_domain"/>
</dbReference>
<dbReference type="PANTHER" id="PTHR11219:SF69">
    <property type="entry name" value="TENEURIN-A"/>
    <property type="match status" value="1"/>
</dbReference>
<dbReference type="Proteomes" id="UP000186817">
    <property type="component" value="Unassembled WGS sequence"/>
</dbReference>
<evidence type="ECO:0000256" key="2">
    <source>
        <dbReference type="ARBA" id="ARBA00022737"/>
    </source>
</evidence>
<evidence type="ECO:0000313" key="8">
    <source>
        <dbReference type="Proteomes" id="UP000186817"/>
    </source>
</evidence>
<evidence type="ECO:0000256" key="3">
    <source>
        <dbReference type="ARBA" id="ARBA00023157"/>
    </source>
</evidence>
<evidence type="ECO:0000259" key="6">
    <source>
        <dbReference type="PROSITE" id="PS50076"/>
    </source>
</evidence>
<dbReference type="SMART" id="SM00181">
    <property type="entry name" value="EGF"/>
    <property type="match status" value="3"/>
</dbReference>
<name>A0A1Q9D849_SYMMI</name>
<keyword evidence="8" id="KW-1185">Reference proteome</keyword>
<dbReference type="SUPFAM" id="SSF46565">
    <property type="entry name" value="Chaperone J-domain"/>
    <property type="match status" value="1"/>
</dbReference>
<dbReference type="EMBL" id="LSRX01000667">
    <property type="protein sequence ID" value="OLP91382.1"/>
    <property type="molecule type" value="Genomic_DNA"/>
</dbReference>
<dbReference type="InterPro" id="IPR051216">
    <property type="entry name" value="Teneurin"/>
</dbReference>
<dbReference type="CDD" id="cd06257">
    <property type="entry name" value="DnaJ"/>
    <property type="match status" value="1"/>
</dbReference>
<dbReference type="Gene3D" id="1.10.287.110">
    <property type="entry name" value="DnaJ domain"/>
    <property type="match status" value="1"/>
</dbReference>
<evidence type="ECO:0000256" key="1">
    <source>
        <dbReference type="ARBA" id="ARBA00022536"/>
    </source>
</evidence>
<gene>
    <name evidence="7" type="primary">Tnr</name>
    <name evidence="7" type="ORF">AK812_SmicGene26925</name>
</gene>
<comment type="caution">
    <text evidence="7">The sequence shown here is derived from an EMBL/GenBank/DDBJ whole genome shotgun (WGS) entry which is preliminary data.</text>
</comment>
<proteinExistence type="predicted"/>
<dbReference type="OrthoDB" id="10250354at2759"/>
<dbReference type="PANTHER" id="PTHR11219">
    <property type="entry name" value="TENEURIN AND N-ACETYLGLUCOSAMINE-1-PHOSPHODIESTER ALPHA-N-ACETYLGLUCOSAMINIDASE"/>
    <property type="match status" value="1"/>
</dbReference>
<dbReference type="SMART" id="SM00271">
    <property type="entry name" value="DnaJ"/>
    <property type="match status" value="1"/>
</dbReference>
<dbReference type="Gene3D" id="2.170.300.10">
    <property type="entry name" value="Tie2 ligand-binding domain superfamily"/>
    <property type="match status" value="1"/>
</dbReference>
<feature type="disulfide bond" evidence="4">
    <location>
        <begin position="190"/>
        <end position="207"/>
    </location>
</feature>
<keyword evidence="2" id="KW-0677">Repeat</keyword>
<dbReference type="PROSITE" id="PS01186">
    <property type="entry name" value="EGF_2"/>
    <property type="match status" value="1"/>
</dbReference>
<dbReference type="Gene3D" id="2.10.25.10">
    <property type="entry name" value="Laminin"/>
    <property type="match status" value="1"/>
</dbReference>
<feature type="disulfide bond" evidence="4">
    <location>
        <begin position="209"/>
        <end position="218"/>
    </location>
</feature>
<sequence length="579" mass="63023">MQYVPPPLPPGQTAMAGVMPGGTGAFAPMQGYRAGAPVEVYPGMIGAAGLPLSLAQQAKHETGQSAKEAMQVQGSPDCNAPHGRWSEDLKACVCEAPHHGERCEEKHCDDWDGTEGGTECSGNGVCQQGKCFCLPGFGLANNSSNAANICADMVCLADCGSHGECKDGACICETGWQGATCAEPKCLDDCSGHGRCLFPHPDAPAECLCQDGYTAPNCAERISEGTLVWNGLRTQAPGGLGGRERRRLRPRSLNRLLPLSLVCVVTATTLCAGTAFAMKMSVGEAWRLIGVKPTASKLEIKKAFRERIRQVHPDVTGDDGTLLRKVQDAYQLLEELRDPTVYHSSVEDGVPEWASGLLQGIEWTAECSSFADFLLKPDNKALAVGEQSESTGTRPWAAAWGKFSQQDANSEALRVCRQYGVKCRLVYVGSGSGRVRTVGMDSSSADQERTWWKDQFVKGGELPGFGWMPPVDPKKEKLVGWKTITEGSEHLGEKRIRVPVFEPVKGGIPYLYSPAKPRQRIFLKRTPFKRVESLSRNMQRSRRSQLREHIMSLNQQNDGWFSASETMRNLKSSGRSEIL</sequence>
<evidence type="ECO:0000313" key="7">
    <source>
        <dbReference type="EMBL" id="OLP91382.1"/>
    </source>
</evidence>
<evidence type="ECO:0000259" key="5">
    <source>
        <dbReference type="PROSITE" id="PS50026"/>
    </source>
</evidence>